<dbReference type="PANTHER" id="PTHR12521:SF0">
    <property type="entry name" value="ADP-RIBOSE GLYCOHYDROLASE OARD1"/>
    <property type="match status" value="1"/>
</dbReference>
<proteinExistence type="predicted"/>
<dbReference type="OrthoDB" id="9780211at2"/>
<accession>A0A1S2L2Y3</accession>
<name>A0A1S2L2Y3_9BACI</name>
<reference evidence="4 5" key="3">
    <citation type="journal article" date="2019" name="Int. J. Syst. Evol. Microbiol.">
        <title>Anaerobacillus isosaccharinicus sp. nov., an alkaliphilic bacterium which degrades isosaccharinic acid.</title>
        <authorList>
            <person name="Bassil N.M."/>
            <person name="Lloyd J.R."/>
        </authorList>
    </citation>
    <scope>NUCLEOTIDE SEQUENCE [LARGE SCALE GENOMIC DNA]</scope>
    <source>
        <strain evidence="4 5">NB2006</strain>
    </source>
</reference>
<dbReference type="SMART" id="SM00506">
    <property type="entry name" value="A1pp"/>
    <property type="match status" value="1"/>
</dbReference>
<dbReference type="AlphaFoldDB" id="A0A1S2L2Y3"/>
<reference evidence="3 5" key="1">
    <citation type="submission" date="2016-10" db="EMBL/GenBank/DDBJ databases">
        <title>Draft genome sequences of four alkaliphilic bacteria belonging to the Anaerobacillus genus.</title>
        <authorList>
            <person name="Bassil N.M."/>
            <person name="Lloyd J.R."/>
        </authorList>
    </citation>
    <scope>NUCLEOTIDE SEQUENCE [LARGE SCALE GENOMIC DNA]</scope>
    <source>
        <strain evidence="3 5">NB2006</strain>
    </source>
</reference>
<evidence type="ECO:0000313" key="3">
    <source>
        <dbReference type="EMBL" id="OIJ06147.1"/>
    </source>
</evidence>
<evidence type="ECO:0000313" key="4">
    <source>
        <dbReference type="EMBL" id="QOY37638.1"/>
    </source>
</evidence>
<dbReference type="CDD" id="cd02901">
    <property type="entry name" value="Macro_Poa1p-like"/>
    <property type="match status" value="1"/>
</dbReference>
<dbReference type="InterPro" id="IPR050892">
    <property type="entry name" value="ADP-ribose_metab_enzymes"/>
</dbReference>
<comment type="catalytic activity">
    <reaction evidence="1">
        <text>an N-(ADP-alpha-D-ribosyl)-thymidine in DNA + H2O = a thymidine in DNA + ADP-D-ribose</text>
        <dbReference type="Rhea" id="RHEA:71655"/>
        <dbReference type="Rhea" id="RHEA-COMP:13556"/>
        <dbReference type="Rhea" id="RHEA-COMP:18051"/>
        <dbReference type="ChEBI" id="CHEBI:15377"/>
        <dbReference type="ChEBI" id="CHEBI:57967"/>
        <dbReference type="ChEBI" id="CHEBI:137386"/>
        <dbReference type="ChEBI" id="CHEBI:191199"/>
    </reaction>
    <physiologicalReaction direction="left-to-right" evidence="1">
        <dbReference type="Rhea" id="RHEA:71656"/>
    </physiologicalReaction>
</comment>
<dbReference type="InterPro" id="IPR002589">
    <property type="entry name" value="Macro_dom"/>
</dbReference>
<organism evidence="3 5">
    <name type="scientific">Anaerobacillus isosaccharinicus</name>
    <dbReference type="NCBI Taxonomy" id="1532552"/>
    <lineage>
        <taxon>Bacteria</taxon>
        <taxon>Bacillati</taxon>
        <taxon>Bacillota</taxon>
        <taxon>Bacilli</taxon>
        <taxon>Bacillales</taxon>
        <taxon>Bacillaceae</taxon>
        <taxon>Anaerobacillus</taxon>
    </lineage>
</organism>
<dbReference type="KEGG" id="aia:AWH56_008675"/>
<protein>
    <recommendedName>
        <fullName evidence="2">Macro domain-containing protein</fullName>
    </recommendedName>
</protein>
<dbReference type="EMBL" id="CP063356">
    <property type="protein sequence ID" value="QOY37638.1"/>
    <property type="molecule type" value="Genomic_DNA"/>
</dbReference>
<dbReference type="SUPFAM" id="SSF52949">
    <property type="entry name" value="Macro domain-like"/>
    <property type="match status" value="1"/>
</dbReference>
<dbReference type="InterPro" id="IPR043472">
    <property type="entry name" value="Macro_dom-like"/>
</dbReference>
<reference evidence="4" key="4">
    <citation type="submission" date="2020-10" db="EMBL/GenBank/DDBJ databases">
        <authorList>
            <person name="Bassil N.M."/>
            <person name="Lloyd J.R."/>
        </authorList>
    </citation>
    <scope>NUCLEOTIDE SEQUENCE</scope>
    <source>
        <strain evidence="4">NB2006</strain>
    </source>
</reference>
<gene>
    <name evidence="4" type="ORF">AWH56_008675</name>
    <name evidence="3" type="ORF">AWH56_21425</name>
</gene>
<dbReference type="PROSITE" id="PS51154">
    <property type="entry name" value="MACRO"/>
    <property type="match status" value="1"/>
</dbReference>
<dbReference type="EMBL" id="LQXD01000186">
    <property type="protein sequence ID" value="OIJ06147.1"/>
    <property type="molecule type" value="Genomic_DNA"/>
</dbReference>
<evidence type="ECO:0000256" key="1">
    <source>
        <dbReference type="ARBA" id="ARBA00035885"/>
    </source>
</evidence>
<dbReference type="PANTHER" id="PTHR12521">
    <property type="entry name" value="PROTEIN C6ORF130"/>
    <property type="match status" value="1"/>
</dbReference>
<dbReference type="GO" id="GO:0140291">
    <property type="term" value="P:peptidyl-glutamate ADP-deribosylation"/>
    <property type="evidence" value="ECO:0007669"/>
    <property type="project" value="TreeGrafter"/>
</dbReference>
<evidence type="ECO:0000259" key="2">
    <source>
        <dbReference type="PROSITE" id="PS51154"/>
    </source>
</evidence>
<reference evidence="4 5" key="2">
    <citation type="journal article" date="2017" name="Genome Announc.">
        <title>Draft Genome Sequences of Four Alkaliphilic Bacteria Belonging to the Anaerobacillus Genus.</title>
        <authorList>
            <person name="Bassil N.M."/>
            <person name="Lloyd J.R."/>
        </authorList>
    </citation>
    <scope>NUCLEOTIDE SEQUENCE [LARGE SCALE GENOMIC DNA]</scope>
    <source>
        <strain evidence="4 5">NB2006</strain>
    </source>
</reference>
<sequence length="139" mass="16006">MKYQIITRDLFEAPLDKGWYLAHCISGDAAMGAGIAVEFVKRFPTLKMLRVERQKVGSCVCIDQILNLVTKNNYWDKPNYQTMWNALQSAAEVCRFYKVERLALPQIGCGIDGLEWNRVENMIKQAFNHLDIYIVVCVK</sequence>
<dbReference type="Gene3D" id="3.40.220.10">
    <property type="entry name" value="Leucine Aminopeptidase, subunit E, domain 1"/>
    <property type="match status" value="1"/>
</dbReference>
<evidence type="ECO:0000313" key="5">
    <source>
        <dbReference type="Proteomes" id="UP000180175"/>
    </source>
</evidence>
<feature type="domain" description="Macro" evidence="2">
    <location>
        <begin position="1"/>
        <end position="139"/>
    </location>
</feature>
<keyword evidence="5" id="KW-1185">Reference proteome</keyword>
<dbReference type="RefSeq" id="WP_071318961.1">
    <property type="nucleotide sequence ID" value="NZ_CP063356.2"/>
</dbReference>
<dbReference type="Proteomes" id="UP000180175">
    <property type="component" value="Chromosome"/>
</dbReference>